<reference evidence="3 4" key="1">
    <citation type="journal article" date="2013" name="PLoS Genet.">
        <title>Distinctive expansion of potential virulence genes in the genome of the oomycete fish pathogen Saprolegnia parasitica.</title>
        <authorList>
            <person name="Jiang R.H."/>
            <person name="de Bruijn I."/>
            <person name="Haas B.J."/>
            <person name="Belmonte R."/>
            <person name="Lobach L."/>
            <person name="Christie J."/>
            <person name="van den Ackerveken G."/>
            <person name="Bottin A."/>
            <person name="Bulone V."/>
            <person name="Diaz-Moreno S.M."/>
            <person name="Dumas B."/>
            <person name="Fan L."/>
            <person name="Gaulin E."/>
            <person name="Govers F."/>
            <person name="Grenville-Briggs L.J."/>
            <person name="Horner N.R."/>
            <person name="Levin J.Z."/>
            <person name="Mammella M."/>
            <person name="Meijer H.J."/>
            <person name="Morris P."/>
            <person name="Nusbaum C."/>
            <person name="Oome S."/>
            <person name="Phillips A.J."/>
            <person name="van Rooyen D."/>
            <person name="Rzeszutek E."/>
            <person name="Saraiva M."/>
            <person name="Secombes C.J."/>
            <person name="Seidl M.F."/>
            <person name="Snel B."/>
            <person name="Stassen J.H."/>
            <person name="Sykes S."/>
            <person name="Tripathy S."/>
            <person name="van den Berg H."/>
            <person name="Vega-Arreguin J.C."/>
            <person name="Wawra S."/>
            <person name="Young S.K."/>
            <person name="Zeng Q."/>
            <person name="Dieguez-Uribeondo J."/>
            <person name="Russ C."/>
            <person name="Tyler B.M."/>
            <person name="van West P."/>
        </authorList>
    </citation>
    <scope>NUCLEOTIDE SEQUENCE [LARGE SCALE GENOMIC DNA]</scope>
    <source>
        <strain evidence="3 4">CBS 223.65</strain>
    </source>
</reference>
<dbReference type="STRING" id="695850.A0A067BQ25"/>
<dbReference type="InterPro" id="IPR021109">
    <property type="entry name" value="Peptidase_aspartic_dom_sf"/>
</dbReference>
<dbReference type="PANTHER" id="PTHR34605">
    <property type="entry name" value="PHAGE_INTEGRASE DOMAIN-CONTAINING PROTEIN"/>
    <property type="match status" value="1"/>
</dbReference>
<dbReference type="GO" id="GO:0006310">
    <property type="term" value="P:DNA recombination"/>
    <property type="evidence" value="ECO:0007669"/>
    <property type="project" value="UniProtKB-KW"/>
</dbReference>
<dbReference type="Proteomes" id="UP000030745">
    <property type="component" value="Unassembled WGS sequence"/>
</dbReference>
<accession>A0A067BQ25</accession>
<dbReference type="CDD" id="cd00303">
    <property type="entry name" value="retropepsin_like"/>
    <property type="match status" value="1"/>
</dbReference>
<dbReference type="RefSeq" id="XP_012208722.1">
    <property type="nucleotide sequence ID" value="XM_012353332.1"/>
</dbReference>
<dbReference type="AlphaFoldDB" id="A0A067BQ25"/>
<dbReference type="GO" id="GO:0015074">
    <property type="term" value="P:DNA integration"/>
    <property type="evidence" value="ECO:0007669"/>
    <property type="project" value="InterPro"/>
</dbReference>
<dbReference type="InterPro" id="IPR011010">
    <property type="entry name" value="DNA_brk_join_enz"/>
</dbReference>
<dbReference type="Gene3D" id="1.10.443.10">
    <property type="entry name" value="Intergrase catalytic core"/>
    <property type="match status" value="1"/>
</dbReference>
<dbReference type="SUPFAM" id="SSF56349">
    <property type="entry name" value="DNA breaking-rejoining enzymes"/>
    <property type="match status" value="1"/>
</dbReference>
<organism evidence="3 4">
    <name type="scientific">Saprolegnia parasitica (strain CBS 223.65)</name>
    <dbReference type="NCBI Taxonomy" id="695850"/>
    <lineage>
        <taxon>Eukaryota</taxon>
        <taxon>Sar</taxon>
        <taxon>Stramenopiles</taxon>
        <taxon>Oomycota</taxon>
        <taxon>Saprolegniomycetes</taxon>
        <taxon>Saprolegniales</taxon>
        <taxon>Saprolegniaceae</taxon>
        <taxon>Saprolegnia</taxon>
    </lineage>
</organism>
<dbReference type="VEuPathDB" id="FungiDB:SPRG_22331"/>
<gene>
    <name evidence="3" type="ORF">SPRG_22331</name>
</gene>
<keyword evidence="1" id="KW-0233">DNA recombination</keyword>
<dbReference type="GeneID" id="24142714"/>
<feature type="compositionally biased region" description="Basic and acidic residues" evidence="2">
    <location>
        <begin position="585"/>
        <end position="595"/>
    </location>
</feature>
<feature type="region of interest" description="Disordered" evidence="2">
    <location>
        <begin position="552"/>
        <end position="625"/>
    </location>
</feature>
<proteinExistence type="predicted"/>
<dbReference type="SUPFAM" id="SSF50630">
    <property type="entry name" value="Acid proteases"/>
    <property type="match status" value="1"/>
</dbReference>
<dbReference type="InterPro" id="IPR013762">
    <property type="entry name" value="Integrase-like_cat_sf"/>
</dbReference>
<evidence type="ECO:0000313" key="4">
    <source>
        <dbReference type="Proteomes" id="UP000030745"/>
    </source>
</evidence>
<sequence>MLWHLRAGLDFDDPQQRSLWGATLLGFFFLWRKSEYLHEGSKPAKHGLCVRDIRFTTAWEEVATSEDQVHEVHIKLTSSKTDQRRGGVTLRLSRSGSFWLCPIPAIWELRRIAIAAGAKADESLCTTLAPDGTRVAINESQVKALLRDTARRMDKDPSAYSTHSLRSGGATALFKGGATDLAIQKFGRWRSDAFKSYAHIDDVEIAQLAGRIAFGGTASPHPSPKSSLAAFRLSKVPTFVHNEDDKLAPAVHVRNVEGKALHGDGSVSMRVAMFTDALGSKESAWVYHLMSTKKFVPATMTEKDWDTLVDEFYTEYIGDKTYRESMYEKVTQKDGERFTEYVMRVALWAAVAGQQLDEERKIRIVVQGVVDRQLHAALWQISEDSLSWDEFEPKAKRLMASADAHARKTKTKRAKAYRVAQATAPMDVSLQVNAARTGGPPSHGNVMPAAAPTPFPASATPAPSAPGRTVQGCHVYGEPGHYRSNCPQAQHLASCDFHGAHIGHTSDDCNVLKNARRYAEAMMRAQAAQPADNTAGTSPLGSHYPVAGAATARTGHNEGRNPSTDAALATARDEDDEGRTPLSETRSEECSKEEPTPVAVPAAASREDDAVSPSKDPEGVPSQWAGDDILQTLVTALTPEEIDNVGNVQEVDDMSTADTMADVESGAPTVHTIAPGDLEVHRVHFERCELVESGYPQLLVPAVCDGEPSKLLFDTGAMTVKGVGGGHLAVLGQCLVTIQLGQSTFVQPFVVCPGLTHDGILGMDFVLTHGVSMISLRDEITLQLAPSGAGQDPSPTEIEEADAGMVVVAASNVEVLQHHPRSTREQRWRVRCDDGVQRRVSEQEVPEDMITRFVSKVNHVDEVTQVYLDDLRDGLAASAE</sequence>
<dbReference type="KEGG" id="spar:SPRG_22331"/>
<evidence type="ECO:0000256" key="1">
    <source>
        <dbReference type="ARBA" id="ARBA00023172"/>
    </source>
</evidence>
<evidence type="ECO:0000313" key="3">
    <source>
        <dbReference type="EMBL" id="KDO20594.1"/>
    </source>
</evidence>
<evidence type="ECO:0000256" key="2">
    <source>
        <dbReference type="SAM" id="MobiDB-lite"/>
    </source>
</evidence>
<keyword evidence="4" id="KW-1185">Reference proteome</keyword>
<dbReference type="PANTHER" id="PTHR34605:SF3">
    <property type="entry name" value="P CELL-TYPE AGGLUTINATION PROTEIN MAP4-LIKE-RELATED"/>
    <property type="match status" value="1"/>
</dbReference>
<dbReference type="OrthoDB" id="167975at2759"/>
<dbReference type="Gene3D" id="2.40.70.10">
    <property type="entry name" value="Acid Proteases"/>
    <property type="match status" value="1"/>
</dbReference>
<name>A0A067BQ25_SAPPC</name>
<dbReference type="InterPro" id="IPR052925">
    <property type="entry name" value="Phage_Integrase-like_Recomb"/>
</dbReference>
<protein>
    <submittedName>
        <fullName evidence="3">Uncharacterized protein</fullName>
    </submittedName>
</protein>
<dbReference type="GO" id="GO:0003677">
    <property type="term" value="F:DNA binding"/>
    <property type="evidence" value="ECO:0007669"/>
    <property type="project" value="InterPro"/>
</dbReference>
<dbReference type="EMBL" id="KK583308">
    <property type="protein sequence ID" value="KDO20594.1"/>
    <property type="molecule type" value="Genomic_DNA"/>
</dbReference>